<dbReference type="InterPro" id="IPR031107">
    <property type="entry name" value="Small_HSP"/>
</dbReference>
<dbReference type="RefSeq" id="WP_088259801.1">
    <property type="nucleotide sequence ID" value="NZ_NIDE01000017.1"/>
</dbReference>
<evidence type="ECO:0000313" key="5">
    <source>
        <dbReference type="Proteomes" id="UP000214646"/>
    </source>
</evidence>
<dbReference type="SUPFAM" id="SSF49764">
    <property type="entry name" value="HSP20-like chaperones"/>
    <property type="match status" value="1"/>
</dbReference>
<dbReference type="InterPro" id="IPR008978">
    <property type="entry name" value="HSP20-like_chaperone"/>
</dbReference>
<dbReference type="AlphaFoldDB" id="A0A225D4I8"/>
<evidence type="ECO:0000256" key="1">
    <source>
        <dbReference type="PROSITE-ProRule" id="PRU00285"/>
    </source>
</evidence>
<sequence>MFTVRRETFGDLLNEFTRVSEDMNRLFGLKASGGVTLPIQVWADENNLYAEVDLPAFDPAKFDISVTEGNQLTIQGERTAPEVNGAVWVRQERPFGKFSRVVTLPFLVDADKVEAKYEHGVLKLTLPKSEAAKPRKITVKA</sequence>
<dbReference type="OrthoDB" id="288864at2"/>
<name>A0A225D4I8_9BACT</name>
<dbReference type="Pfam" id="PF00011">
    <property type="entry name" value="HSP20"/>
    <property type="match status" value="1"/>
</dbReference>
<proteinExistence type="inferred from homology"/>
<dbReference type="PANTHER" id="PTHR11527">
    <property type="entry name" value="HEAT-SHOCK PROTEIN 20 FAMILY MEMBER"/>
    <property type="match status" value="1"/>
</dbReference>
<evidence type="ECO:0000256" key="2">
    <source>
        <dbReference type="RuleBase" id="RU003616"/>
    </source>
</evidence>
<feature type="domain" description="SHSP" evidence="3">
    <location>
        <begin position="30"/>
        <end position="141"/>
    </location>
</feature>
<accession>A0A225D4I8</accession>
<dbReference type="Proteomes" id="UP000214646">
    <property type="component" value="Unassembled WGS sequence"/>
</dbReference>
<comment type="caution">
    <text evidence="4">The sequence shown here is derived from an EMBL/GenBank/DDBJ whole genome shotgun (WGS) entry which is preliminary data.</text>
</comment>
<comment type="similarity">
    <text evidence="1 2">Belongs to the small heat shock protein (HSP20) family.</text>
</comment>
<dbReference type="InterPro" id="IPR002068">
    <property type="entry name" value="A-crystallin/Hsp20_dom"/>
</dbReference>
<protein>
    <submittedName>
        <fullName evidence="4">Heat shock protein, HSP20 family</fullName>
    </submittedName>
</protein>
<organism evidence="4 5">
    <name type="scientific">Fimbriiglobus ruber</name>
    <dbReference type="NCBI Taxonomy" id="1908690"/>
    <lineage>
        <taxon>Bacteria</taxon>
        <taxon>Pseudomonadati</taxon>
        <taxon>Planctomycetota</taxon>
        <taxon>Planctomycetia</taxon>
        <taxon>Gemmatales</taxon>
        <taxon>Gemmataceae</taxon>
        <taxon>Fimbriiglobus</taxon>
    </lineage>
</organism>
<evidence type="ECO:0000259" key="3">
    <source>
        <dbReference type="PROSITE" id="PS01031"/>
    </source>
</evidence>
<dbReference type="PROSITE" id="PS01031">
    <property type="entry name" value="SHSP"/>
    <property type="match status" value="1"/>
</dbReference>
<reference evidence="5" key="1">
    <citation type="submission" date="2017-06" db="EMBL/GenBank/DDBJ databases">
        <title>Genome analysis of Fimbriiglobus ruber SP5, the first member of the order Planctomycetales with confirmed chitinolytic capability.</title>
        <authorList>
            <person name="Ravin N.V."/>
            <person name="Rakitin A.L."/>
            <person name="Ivanova A.A."/>
            <person name="Beletsky A.V."/>
            <person name="Kulichevskaya I.S."/>
            <person name="Mardanov A.V."/>
            <person name="Dedysh S.N."/>
        </authorList>
    </citation>
    <scope>NUCLEOTIDE SEQUENCE [LARGE SCALE GENOMIC DNA]</scope>
    <source>
        <strain evidence="5">SP5</strain>
    </source>
</reference>
<keyword evidence="5" id="KW-1185">Reference proteome</keyword>
<evidence type="ECO:0000313" key="4">
    <source>
        <dbReference type="EMBL" id="OWK35853.1"/>
    </source>
</evidence>
<gene>
    <name evidence="4" type="ORF">FRUB_08416</name>
</gene>
<dbReference type="CDD" id="cd06464">
    <property type="entry name" value="ACD_sHsps-like"/>
    <property type="match status" value="1"/>
</dbReference>
<dbReference type="Gene3D" id="2.60.40.790">
    <property type="match status" value="1"/>
</dbReference>
<dbReference type="EMBL" id="NIDE01000017">
    <property type="protein sequence ID" value="OWK35853.1"/>
    <property type="molecule type" value="Genomic_DNA"/>
</dbReference>
<keyword evidence="4" id="KW-0346">Stress response</keyword>